<dbReference type="InParanoid" id="A0A409Y628"/>
<dbReference type="Pfam" id="PF00067">
    <property type="entry name" value="p450"/>
    <property type="match status" value="1"/>
</dbReference>
<dbReference type="CDD" id="cd11065">
    <property type="entry name" value="CYP64-like"/>
    <property type="match status" value="1"/>
</dbReference>
<evidence type="ECO:0000256" key="14">
    <source>
        <dbReference type="PIRSR" id="PIRSR602401-1"/>
    </source>
</evidence>
<keyword evidence="11 15" id="KW-0503">Monooxygenase</keyword>
<comment type="cofactor">
    <cofactor evidence="1 14">
        <name>heme</name>
        <dbReference type="ChEBI" id="CHEBI:30413"/>
    </cofactor>
</comment>
<evidence type="ECO:0000256" key="11">
    <source>
        <dbReference type="ARBA" id="ARBA00023033"/>
    </source>
</evidence>
<evidence type="ECO:0000256" key="12">
    <source>
        <dbReference type="ARBA" id="ARBA00023136"/>
    </source>
</evidence>
<evidence type="ECO:0000256" key="7">
    <source>
        <dbReference type="ARBA" id="ARBA00022723"/>
    </source>
</evidence>
<dbReference type="GO" id="GO:0004497">
    <property type="term" value="F:monooxygenase activity"/>
    <property type="evidence" value="ECO:0007669"/>
    <property type="project" value="UniProtKB-KW"/>
</dbReference>
<dbReference type="GO" id="GO:0016020">
    <property type="term" value="C:membrane"/>
    <property type="evidence" value="ECO:0007669"/>
    <property type="project" value="UniProtKB-SubCell"/>
</dbReference>
<evidence type="ECO:0000256" key="4">
    <source>
        <dbReference type="ARBA" id="ARBA00010617"/>
    </source>
</evidence>
<keyword evidence="7 14" id="KW-0479">Metal-binding</keyword>
<dbReference type="SUPFAM" id="SSF48264">
    <property type="entry name" value="Cytochrome P450"/>
    <property type="match status" value="1"/>
</dbReference>
<dbReference type="GO" id="GO:0020037">
    <property type="term" value="F:heme binding"/>
    <property type="evidence" value="ECO:0007669"/>
    <property type="project" value="InterPro"/>
</dbReference>
<gene>
    <name evidence="16" type="ORF">CVT26_013885</name>
</gene>
<proteinExistence type="inferred from homology"/>
<keyword evidence="8" id="KW-1133">Transmembrane helix</keyword>
<evidence type="ECO:0000256" key="6">
    <source>
        <dbReference type="ARBA" id="ARBA00022692"/>
    </source>
</evidence>
<dbReference type="InterPro" id="IPR002401">
    <property type="entry name" value="Cyt_P450_E_grp-I"/>
</dbReference>
<organism evidence="16 17">
    <name type="scientific">Gymnopilus dilepis</name>
    <dbReference type="NCBI Taxonomy" id="231916"/>
    <lineage>
        <taxon>Eukaryota</taxon>
        <taxon>Fungi</taxon>
        <taxon>Dikarya</taxon>
        <taxon>Basidiomycota</taxon>
        <taxon>Agaricomycotina</taxon>
        <taxon>Agaricomycetes</taxon>
        <taxon>Agaricomycetidae</taxon>
        <taxon>Agaricales</taxon>
        <taxon>Agaricineae</taxon>
        <taxon>Hymenogastraceae</taxon>
        <taxon>Gymnopilus</taxon>
    </lineage>
</organism>
<keyword evidence="9 15" id="KW-0560">Oxidoreductase</keyword>
<evidence type="ECO:0000313" key="16">
    <source>
        <dbReference type="EMBL" id="PPQ98484.1"/>
    </source>
</evidence>
<evidence type="ECO:0000256" key="15">
    <source>
        <dbReference type="RuleBase" id="RU000461"/>
    </source>
</evidence>
<keyword evidence="6" id="KW-0812">Transmembrane</keyword>
<dbReference type="EMBL" id="NHYE01001107">
    <property type="protein sequence ID" value="PPQ98484.1"/>
    <property type="molecule type" value="Genomic_DNA"/>
</dbReference>
<evidence type="ECO:0000256" key="13">
    <source>
        <dbReference type="ARBA" id="ARBA00023180"/>
    </source>
</evidence>
<evidence type="ECO:0000256" key="9">
    <source>
        <dbReference type="ARBA" id="ARBA00023002"/>
    </source>
</evidence>
<comment type="pathway">
    <text evidence="3">Secondary metabolite biosynthesis.</text>
</comment>
<keyword evidence="5 14" id="KW-0349">Heme</keyword>
<dbReference type="GO" id="GO:0005506">
    <property type="term" value="F:iron ion binding"/>
    <property type="evidence" value="ECO:0007669"/>
    <property type="project" value="InterPro"/>
</dbReference>
<keyword evidence="13" id="KW-0325">Glycoprotein</keyword>
<evidence type="ECO:0000256" key="8">
    <source>
        <dbReference type="ARBA" id="ARBA00022989"/>
    </source>
</evidence>
<keyword evidence="17" id="KW-1185">Reference proteome</keyword>
<dbReference type="InterPro" id="IPR036396">
    <property type="entry name" value="Cyt_P450_sf"/>
</dbReference>
<name>A0A409Y628_9AGAR</name>
<dbReference type="PANTHER" id="PTHR46300">
    <property type="entry name" value="P450, PUTATIVE (EUROFUNG)-RELATED-RELATED"/>
    <property type="match status" value="1"/>
</dbReference>
<dbReference type="STRING" id="231916.A0A409Y628"/>
<keyword evidence="10 14" id="KW-0408">Iron</keyword>
<dbReference type="PRINTS" id="PR00463">
    <property type="entry name" value="EP450I"/>
</dbReference>
<dbReference type="Proteomes" id="UP000284706">
    <property type="component" value="Unassembled WGS sequence"/>
</dbReference>
<dbReference type="InterPro" id="IPR001128">
    <property type="entry name" value="Cyt_P450"/>
</dbReference>
<dbReference type="InterPro" id="IPR050364">
    <property type="entry name" value="Cytochrome_P450_fung"/>
</dbReference>
<dbReference type="Gene3D" id="1.10.630.10">
    <property type="entry name" value="Cytochrome P450"/>
    <property type="match status" value="1"/>
</dbReference>
<comment type="subcellular location">
    <subcellularLocation>
        <location evidence="2">Membrane</location>
        <topology evidence="2">Single-pass membrane protein</topology>
    </subcellularLocation>
</comment>
<evidence type="ECO:0000313" key="17">
    <source>
        <dbReference type="Proteomes" id="UP000284706"/>
    </source>
</evidence>
<dbReference type="PROSITE" id="PS00086">
    <property type="entry name" value="CYTOCHROME_P450"/>
    <property type="match status" value="1"/>
</dbReference>
<comment type="caution">
    <text evidence="16">The sequence shown here is derived from an EMBL/GenBank/DDBJ whole genome shotgun (WGS) entry which is preliminary data.</text>
</comment>
<dbReference type="GO" id="GO:0016705">
    <property type="term" value="F:oxidoreductase activity, acting on paired donors, with incorporation or reduction of molecular oxygen"/>
    <property type="evidence" value="ECO:0007669"/>
    <property type="project" value="InterPro"/>
</dbReference>
<dbReference type="PANTHER" id="PTHR46300:SF2">
    <property type="entry name" value="CYTOCHROME P450 MONOOXYGENASE ALNH-RELATED"/>
    <property type="match status" value="1"/>
</dbReference>
<evidence type="ECO:0000256" key="1">
    <source>
        <dbReference type="ARBA" id="ARBA00001971"/>
    </source>
</evidence>
<sequence>MDQMLSASSLWHLPDLHVWSFWLADVIAICLTLRLLNAYRHFRTLPPGSPGLPIIGNILQISHVLPWLQFEGWAREFGPCFSLNLAGHTVIVINSFKAANDLLNQRSNIYSDRPHLALTGEILTGGMHIAFAPYGDTWRRLRRATHDEFSSRVVKKYQEVLSKGASITVMKMLTASNRWTEHLERLAGGSILSALYGWSITDRRHEVYIKKMHDHTVKITDSATPGKYLANILPSLKYVPECMARWKREGREWHERETQMFLDLLMGVENELDSGGSNPCLVSSILESKDRHRLSDKEIAWLAGTLLSAGTETTAGALIYFVQAMLLYPDVMHKAQSQLDEVVGRDRLPSFDDQENLPYITAIVKELLRWRPIGPLAIPRTTTQDDWYGGYLIPKGATVLCNVCSRDPEIFPDYEAFRPERFYEGTPDGTYGMDHASFGFGRRICAGSDFVNQTLFITIATILWSMNLQKAKDSDGNIVVPSRDDFVDAGISVLPTPFPCDISPRFHNALSILQKVVESQDV</sequence>
<evidence type="ECO:0000256" key="10">
    <source>
        <dbReference type="ARBA" id="ARBA00023004"/>
    </source>
</evidence>
<feature type="binding site" description="axial binding residue" evidence="14">
    <location>
        <position position="445"/>
    </location>
    <ligand>
        <name>heme</name>
        <dbReference type="ChEBI" id="CHEBI:30413"/>
    </ligand>
    <ligandPart>
        <name>Fe</name>
        <dbReference type="ChEBI" id="CHEBI:18248"/>
    </ligandPart>
</feature>
<reference evidence="16 17" key="1">
    <citation type="journal article" date="2018" name="Evol. Lett.">
        <title>Horizontal gene cluster transfer increased hallucinogenic mushroom diversity.</title>
        <authorList>
            <person name="Reynolds H.T."/>
            <person name="Vijayakumar V."/>
            <person name="Gluck-Thaler E."/>
            <person name="Korotkin H.B."/>
            <person name="Matheny P.B."/>
            <person name="Slot J.C."/>
        </authorList>
    </citation>
    <scope>NUCLEOTIDE SEQUENCE [LARGE SCALE GENOMIC DNA]</scope>
    <source>
        <strain evidence="16 17">SRW20</strain>
    </source>
</reference>
<dbReference type="InterPro" id="IPR017972">
    <property type="entry name" value="Cyt_P450_CS"/>
</dbReference>
<comment type="similarity">
    <text evidence="4 15">Belongs to the cytochrome P450 family.</text>
</comment>
<evidence type="ECO:0000256" key="3">
    <source>
        <dbReference type="ARBA" id="ARBA00005179"/>
    </source>
</evidence>
<keyword evidence="12" id="KW-0472">Membrane</keyword>
<evidence type="ECO:0000256" key="5">
    <source>
        <dbReference type="ARBA" id="ARBA00022617"/>
    </source>
</evidence>
<evidence type="ECO:0000256" key="2">
    <source>
        <dbReference type="ARBA" id="ARBA00004167"/>
    </source>
</evidence>
<dbReference type="AlphaFoldDB" id="A0A409Y628"/>
<dbReference type="PRINTS" id="PR00385">
    <property type="entry name" value="P450"/>
</dbReference>
<dbReference type="OrthoDB" id="2789670at2759"/>
<accession>A0A409Y628</accession>
<evidence type="ECO:0008006" key="18">
    <source>
        <dbReference type="Google" id="ProtNLM"/>
    </source>
</evidence>
<protein>
    <recommendedName>
        <fullName evidence="18">Cytochrome P450</fullName>
    </recommendedName>
</protein>